<dbReference type="Proteomes" id="UP000058613">
    <property type="component" value="Chromosome"/>
</dbReference>
<evidence type="ECO:0000259" key="3">
    <source>
        <dbReference type="Pfam" id="PF01364"/>
    </source>
</evidence>
<dbReference type="GO" id="GO:0008234">
    <property type="term" value="F:cysteine-type peptidase activity"/>
    <property type="evidence" value="ECO:0007669"/>
    <property type="project" value="InterPro"/>
</dbReference>
<name>A0A0P0N4D0_9CREN</name>
<evidence type="ECO:0000256" key="2">
    <source>
        <dbReference type="SAM" id="Phobius"/>
    </source>
</evidence>
<keyword evidence="1" id="KW-0732">Signal</keyword>
<evidence type="ECO:0000256" key="1">
    <source>
        <dbReference type="ARBA" id="ARBA00022729"/>
    </source>
</evidence>
<keyword evidence="2" id="KW-0812">Transmembrane</keyword>
<gene>
    <name evidence="5" type="ORF">Pdsh_05835</name>
    <name evidence="4" type="ORF">Pyrde_1507</name>
</gene>
<accession>A0A0P0N4D0</accession>
<dbReference type="Pfam" id="PF01364">
    <property type="entry name" value="Peptidase_C25"/>
    <property type="match status" value="1"/>
</dbReference>
<feature type="transmembrane region" description="Helical" evidence="2">
    <location>
        <begin position="788"/>
        <end position="810"/>
    </location>
</feature>
<dbReference type="GO" id="GO:0006508">
    <property type="term" value="P:proteolysis"/>
    <property type="evidence" value="ECO:0007669"/>
    <property type="project" value="InterPro"/>
</dbReference>
<dbReference type="GeneID" id="26099848"/>
<dbReference type="InterPro" id="IPR029030">
    <property type="entry name" value="Caspase-like_dom_sf"/>
</dbReference>
<dbReference type="SUPFAM" id="SSF52129">
    <property type="entry name" value="Caspase-like"/>
    <property type="match status" value="1"/>
</dbReference>
<dbReference type="Gene3D" id="3.40.50.10390">
    <property type="entry name" value="Gingipain r, domain 1"/>
    <property type="match status" value="1"/>
</dbReference>
<dbReference type="AlphaFoldDB" id="A0A0P0N4D0"/>
<proteinExistence type="predicted"/>
<dbReference type="Proteomes" id="UP000196694">
    <property type="component" value="Unassembled WGS sequence"/>
</dbReference>
<dbReference type="InterPro" id="IPR029031">
    <property type="entry name" value="Gingipain_N_sf"/>
</dbReference>
<dbReference type="InterPro" id="IPR001769">
    <property type="entry name" value="Gingipain"/>
</dbReference>
<dbReference type="KEGG" id="pdl:Pyrde_1507"/>
<evidence type="ECO:0000313" key="7">
    <source>
        <dbReference type="Proteomes" id="UP000196694"/>
    </source>
</evidence>
<dbReference type="OrthoDB" id="15323at2157"/>
<dbReference type="RefSeq" id="WP_082419561.1">
    <property type="nucleotide sequence ID" value="NZ_CP013011.1"/>
</dbReference>
<keyword evidence="7" id="KW-1185">Reference proteome</keyword>
<protein>
    <recommendedName>
        <fullName evidence="3">Gingipain domain-containing protein</fullName>
    </recommendedName>
</protein>
<feature type="domain" description="Gingipain" evidence="3">
    <location>
        <begin position="141"/>
        <end position="531"/>
    </location>
</feature>
<keyword evidence="2" id="KW-1133">Transmembrane helix</keyword>
<keyword evidence="2" id="KW-0472">Membrane</keyword>
<organism evidence="4 6">
    <name type="scientific">Pyrodictium delaneyi</name>
    <dbReference type="NCBI Taxonomy" id="1273541"/>
    <lineage>
        <taxon>Archaea</taxon>
        <taxon>Thermoproteota</taxon>
        <taxon>Thermoprotei</taxon>
        <taxon>Desulfurococcales</taxon>
        <taxon>Pyrodictiaceae</taxon>
        <taxon>Pyrodictium</taxon>
    </lineage>
</organism>
<evidence type="ECO:0000313" key="5">
    <source>
        <dbReference type="EMBL" id="OWJ54550.1"/>
    </source>
</evidence>
<reference evidence="4 6" key="1">
    <citation type="submission" date="2015-10" db="EMBL/GenBank/DDBJ databases">
        <title>Complete genome sequence of hyperthermophilic archaeon Pyrodictium delaneyi Su06.</title>
        <authorList>
            <person name="Jung J.-H."/>
            <person name="Lin J."/>
            <person name="Holden J.F."/>
            <person name="Park C.-S."/>
        </authorList>
    </citation>
    <scope>NUCLEOTIDE SEQUENCE [LARGE SCALE GENOMIC DNA]</scope>
    <source>
        <strain evidence="4 6">Su06</strain>
    </source>
</reference>
<evidence type="ECO:0000313" key="4">
    <source>
        <dbReference type="EMBL" id="ALL01550.1"/>
    </source>
</evidence>
<evidence type="ECO:0000313" key="6">
    <source>
        <dbReference type="Proteomes" id="UP000058613"/>
    </source>
</evidence>
<dbReference type="EMBL" id="NCQP01000003">
    <property type="protein sequence ID" value="OWJ54550.1"/>
    <property type="molecule type" value="Genomic_DNA"/>
</dbReference>
<sequence>MHRVLLAVVFILLLPSYAAPALAHDSAVVVEAIVGEDGWAFIHARLPPGEYQIVAVEGWKPRPVNPKPLLLSFTPDPGFWEKLRGLAVAATSTVYEPRVELLGTPNGIELYAWAPGEPGSRVRVVLERLEAGTTTSEKKGMLIIVPNNTLVLSYAEKITELHHSQGLDVEIVTTDEIRRSYKPADEPEGLCKPGKTGPEYDVDLARRIVSMLREAYREGVRYVLIIGGAKDVPPFYYCSPILYELVNPEEAAVPTDYFYADPDYDGLVELAVGRIPFSDPVKLSTYVSALESWMKGGTWQEKALLAGGAPFATSLLVGEDAVIKAIMNIASLDLEVDTLLLTMGNYAGTRFTSYIGDYGLYYLVTHGAGNALLDYVPGGLWNYDFEEKLRSIEVPYTTQPGVYLSPACRAGFWDYDLVDPPFKPPSVAVSLLERGAAVAYLGFSRIAIEVIDGVTAVDGNVYASLAAADAVLILFTKSLGSAETLGDAWLSALNAYSVMPASSYRAYLVRGQEDIGELVLREAIFLGDPAAPNPWRRVTITSTVEPPELVPPPGSIDIGASVLAMPLARYASGTLPAFNPGNATTITIDFDGVCPEKVYAWSLYRVYGYYMIGLERLYATIEQSGGCTVTITLPQDSPGLIRLLARWGNNYLTTYYIIAAGAYLDTSTGTLVIRGLDVLETVGDEPILLTVNGATASTIPGGSTSYTVPLQAIAPLMPDNNAIVSVTPVYRFDKIYGGKFVENELEKLAKLFTVTVPAEDAVILPPFSVQFAEGNTSCPTPAAGKKPLTVGADIVAFFAAIGLVAALAMAKRRSSPASL</sequence>
<reference evidence="5 7" key="2">
    <citation type="submission" date="2017-05" db="EMBL/GenBank/DDBJ databases">
        <title>The draft genome of the hyperthermophilic archaeon 'Pyrodictium delaneyi strain Hulk', an iron and nitrate reducer, reveals the capacity for sulfate reduction.</title>
        <authorList>
            <person name="Demey L.M."/>
            <person name="Miller C."/>
            <person name="Manzella M."/>
            <person name="Reguera G."/>
            <person name="Kashefi K."/>
        </authorList>
    </citation>
    <scope>NUCLEOTIDE SEQUENCE [LARGE SCALE GENOMIC DNA]</scope>
    <source>
        <strain evidence="5 7">Hulk</strain>
    </source>
</reference>
<dbReference type="EMBL" id="CP013011">
    <property type="protein sequence ID" value="ALL01550.1"/>
    <property type="molecule type" value="Genomic_DNA"/>
</dbReference>